<dbReference type="Pfam" id="PF00419">
    <property type="entry name" value="Fimbrial"/>
    <property type="match status" value="1"/>
</dbReference>
<dbReference type="InterPro" id="IPR000259">
    <property type="entry name" value="Adhesion_dom_fimbrial"/>
</dbReference>
<dbReference type="GO" id="GO:0009289">
    <property type="term" value="C:pilus"/>
    <property type="evidence" value="ECO:0007669"/>
    <property type="project" value="UniProtKB-SubCell"/>
</dbReference>
<organism evidence="5 6">
    <name type="scientific">Burkholderia territorii</name>
    <dbReference type="NCBI Taxonomy" id="1503055"/>
    <lineage>
        <taxon>Bacteria</taxon>
        <taxon>Pseudomonadati</taxon>
        <taxon>Pseudomonadota</taxon>
        <taxon>Betaproteobacteria</taxon>
        <taxon>Burkholderiales</taxon>
        <taxon>Burkholderiaceae</taxon>
        <taxon>Burkholderia</taxon>
        <taxon>Burkholderia cepacia complex</taxon>
    </lineage>
</organism>
<sequence length="167" mass="17173">MINLTTGLGSISAKVTVAARVCKVVDGADTVVNLPPVTATSFNGVGSVSSQAAERFAITLDCQEDIRLHATMTDASDPSNTTDILTLAPGSTASGVGIRILRDNGSTPVSYGPDSSSIGNPNQWYITTTPLNGARVAVPFVAKYAQSGAKVSSGSVMARSTITFSYQ</sequence>
<dbReference type="Gene3D" id="2.60.40.1090">
    <property type="entry name" value="Fimbrial-type adhesion domain"/>
    <property type="match status" value="1"/>
</dbReference>
<evidence type="ECO:0000313" key="5">
    <source>
        <dbReference type="EMBL" id="KVV43761.1"/>
    </source>
</evidence>
<keyword evidence="3" id="KW-0281">Fimbrium</keyword>
<comment type="similarity">
    <text evidence="2">Belongs to the fimbrial protein family.</text>
</comment>
<evidence type="ECO:0000256" key="3">
    <source>
        <dbReference type="ARBA" id="ARBA00023263"/>
    </source>
</evidence>
<reference evidence="5 6" key="1">
    <citation type="submission" date="2015-11" db="EMBL/GenBank/DDBJ databases">
        <title>Expanding the genomic diversity of Burkholderia species for the development of highly accurate diagnostics.</title>
        <authorList>
            <person name="Sahl J."/>
            <person name="Keim P."/>
            <person name="Wagner D."/>
        </authorList>
    </citation>
    <scope>NUCLEOTIDE SEQUENCE [LARGE SCALE GENOMIC DNA]</scope>
    <source>
        <strain evidence="5 6">MSMB1301WGS</strain>
    </source>
</reference>
<dbReference type="InterPro" id="IPR008966">
    <property type="entry name" value="Adhesion_dom_sf"/>
</dbReference>
<dbReference type="EMBL" id="LPEQ01000098">
    <property type="protein sequence ID" value="KVV43761.1"/>
    <property type="molecule type" value="Genomic_DNA"/>
</dbReference>
<comment type="caution">
    <text evidence="5">The sequence shown here is derived from an EMBL/GenBank/DDBJ whole genome shotgun (WGS) entry which is preliminary data.</text>
</comment>
<dbReference type="PANTHER" id="PTHR33420:SF14">
    <property type="entry name" value="TYPE 1 FIMBRIN D-MANNOSE SPECIFIC ADHESIN"/>
    <property type="match status" value="1"/>
</dbReference>
<dbReference type="InterPro" id="IPR050263">
    <property type="entry name" value="Bact_Fimbrial_Adh_Pro"/>
</dbReference>
<evidence type="ECO:0000256" key="2">
    <source>
        <dbReference type="ARBA" id="ARBA00006671"/>
    </source>
</evidence>
<dbReference type="InterPro" id="IPR036937">
    <property type="entry name" value="Adhesion_dom_fimbrial_sf"/>
</dbReference>
<protein>
    <recommendedName>
        <fullName evidence="4">Fimbrial-type adhesion domain-containing protein</fullName>
    </recommendedName>
</protein>
<feature type="domain" description="Fimbrial-type adhesion" evidence="4">
    <location>
        <begin position="12"/>
        <end position="167"/>
    </location>
</feature>
<dbReference type="SUPFAM" id="SSF49401">
    <property type="entry name" value="Bacterial adhesins"/>
    <property type="match status" value="1"/>
</dbReference>
<keyword evidence="6" id="KW-1185">Reference proteome</keyword>
<accession>A0A119ARJ1</accession>
<proteinExistence type="inferred from homology"/>
<name>A0A119ARJ1_9BURK</name>
<evidence type="ECO:0000256" key="1">
    <source>
        <dbReference type="ARBA" id="ARBA00004561"/>
    </source>
</evidence>
<dbReference type="AlphaFoldDB" id="A0A119ARJ1"/>
<evidence type="ECO:0000259" key="4">
    <source>
        <dbReference type="Pfam" id="PF00419"/>
    </source>
</evidence>
<dbReference type="GO" id="GO:0043709">
    <property type="term" value="P:cell adhesion involved in single-species biofilm formation"/>
    <property type="evidence" value="ECO:0007669"/>
    <property type="project" value="TreeGrafter"/>
</dbReference>
<dbReference type="PANTHER" id="PTHR33420">
    <property type="entry name" value="FIMBRIAL SUBUNIT ELFA-RELATED"/>
    <property type="match status" value="1"/>
</dbReference>
<evidence type="ECO:0000313" key="6">
    <source>
        <dbReference type="Proteomes" id="UP000062317"/>
    </source>
</evidence>
<dbReference type="Proteomes" id="UP000062317">
    <property type="component" value="Unassembled WGS sequence"/>
</dbReference>
<gene>
    <name evidence="5" type="ORF">WT27_09740</name>
</gene>
<comment type="subcellular location">
    <subcellularLocation>
        <location evidence="1">Fimbrium</location>
    </subcellularLocation>
</comment>